<proteinExistence type="predicted"/>
<dbReference type="AlphaFoldDB" id="A0A8S0WM83"/>
<organism evidence="1 2">
    <name type="scientific">Cyclocybe aegerita</name>
    <name type="common">Black poplar mushroom</name>
    <name type="synonym">Agrocybe aegerita</name>
    <dbReference type="NCBI Taxonomy" id="1973307"/>
    <lineage>
        <taxon>Eukaryota</taxon>
        <taxon>Fungi</taxon>
        <taxon>Dikarya</taxon>
        <taxon>Basidiomycota</taxon>
        <taxon>Agaricomycotina</taxon>
        <taxon>Agaricomycetes</taxon>
        <taxon>Agaricomycetidae</taxon>
        <taxon>Agaricales</taxon>
        <taxon>Agaricineae</taxon>
        <taxon>Bolbitiaceae</taxon>
        <taxon>Cyclocybe</taxon>
    </lineage>
</organism>
<evidence type="ECO:0000313" key="2">
    <source>
        <dbReference type="Proteomes" id="UP000467700"/>
    </source>
</evidence>
<sequence>MSNNSDWSSSGLPNLLDPIFFELLDAWQHICPIFHHWLTCPQNVTAKEVGKMFGGCYNDLKAFHARLKGGLDAHPDATRIRRCLVPLFELVQANHPSYAKWSRFIPAGISEDIAPICLDSSDKPQNHHQHALLTITSLPPQPLPTHFLNHHLLAPLTITSMLPQPSPAHSLNHCQLASLTITSSSLFHARLQISI</sequence>
<evidence type="ECO:0000313" key="1">
    <source>
        <dbReference type="EMBL" id="CAA7260792.1"/>
    </source>
</evidence>
<reference evidence="1 2" key="1">
    <citation type="submission" date="2020-01" db="EMBL/GenBank/DDBJ databases">
        <authorList>
            <person name="Gupta K D."/>
        </authorList>
    </citation>
    <scope>NUCLEOTIDE SEQUENCE [LARGE SCALE GENOMIC DNA]</scope>
</reference>
<dbReference type="OrthoDB" id="10520639at2759"/>
<keyword evidence="2" id="KW-1185">Reference proteome</keyword>
<accession>A0A8S0WM83</accession>
<dbReference type="EMBL" id="CACVBS010000030">
    <property type="protein sequence ID" value="CAA7260792.1"/>
    <property type="molecule type" value="Genomic_DNA"/>
</dbReference>
<name>A0A8S0WM83_CYCAE</name>
<comment type="caution">
    <text evidence="1">The sequence shown here is derived from an EMBL/GenBank/DDBJ whole genome shotgun (WGS) entry which is preliminary data.</text>
</comment>
<gene>
    <name evidence="1" type="ORF">AAE3_LOCUS3063</name>
</gene>
<dbReference type="Proteomes" id="UP000467700">
    <property type="component" value="Unassembled WGS sequence"/>
</dbReference>
<protein>
    <submittedName>
        <fullName evidence="1">Uncharacterized protein</fullName>
    </submittedName>
</protein>